<protein>
    <submittedName>
        <fullName evidence="1">Uncharacterized protein</fullName>
    </submittedName>
</protein>
<dbReference type="EMBL" id="FOVD01000003">
    <property type="protein sequence ID" value="SFN38100.1"/>
    <property type="molecule type" value="Genomic_DNA"/>
</dbReference>
<proteinExistence type="predicted"/>
<name>A0A1I4YKJ6_CHROL</name>
<dbReference type="AlphaFoldDB" id="A0A1I4YKJ6"/>
<sequence length="38" mass="4221">MDNDFGFKIIKYLKSSAKSVYSGKKMSTTKAAKAFLNT</sequence>
<evidence type="ECO:0000313" key="1">
    <source>
        <dbReference type="EMBL" id="SFN38100.1"/>
    </source>
</evidence>
<accession>A0A1I4YKJ6</accession>
<organism evidence="1 2">
    <name type="scientific">Chryseobacterium oleae</name>
    <dbReference type="NCBI Taxonomy" id="491207"/>
    <lineage>
        <taxon>Bacteria</taxon>
        <taxon>Pseudomonadati</taxon>
        <taxon>Bacteroidota</taxon>
        <taxon>Flavobacteriia</taxon>
        <taxon>Flavobacteriales</taxon>
        <taxon>Weeksellaceae</taxon>
        <taxon>Chryseobacterium group</taxon>
        <taxon>Chryseobacterium</taxon>
    </lineage>
</organism>
<evidence type="ECO:0000313" key="2">
    <source>
        <dbReference type="Proteomes" id="UP000198769"/>
    </source>
</evidence>
<reference evidence="2" key="1">
    <citation type="submission" date="2016-10" db="EMBL/GenBank/DDBJ databases">
        <authorList>
            <person name="Varghese N."/>
            <person name="Submissions S."/>
        </authorList>
    </citation>
    <scope>NUCLEOTIDE SEQUENCE [LARGE SCALE GENOMIC DNA]</scope>
    <source>
        <strain evidence="2">DSM 25575</strain>
    </source>
</reference>
<gene>
    <name evidence="1" type="ORF">SAMN05421594_2462</name>
</gene>
<keyword evidence="2" id="KW-1185">Reference proteome</keyword>
<dbReference type="Proteomes" id="UP000198769">
    <property type="component" value="Unassembled WGS sequence"/>
</dbReference>